<feature type="transmembrane region" description="Helical" evidence="6">
    <location>
        <begin position="158"/>
        <end position="174"/>
    </location>
</feature>
<feature type="transmembrane region" description="Helical" evidence="6">
    <location>
        <begin position="294"/>
        <end position="312"/>
    </location>
</feature>
<dbReference type="GeneID" id="5006369"/>
<dbReference type="KEGG" id="olu:OSTLU_51835"/>
<comment type="similarity">
    <text evidence="2">Belongs to the nucleotide-sugar transporter family. CMP-Sialate:CMP antiporter (TC 2.A.7.12) subfamily.</text>
</comment>
<keyword evidence="8" id="KW-1185">Reference proteome</keyword>
<feature type="transmembrane region" description="Helical" evidence="6">
    <location>
        <begin position="267"/>
        <end position="287"/>
    </location>
</feature>
<dbReference type="eggNOG" id="KOG2234">
    <property type="taxonomic scope" value="Eukaryota"/>
</dbReference>
<keyword evidence="3 6" id="KW-0812">Transmembrane</keyword>
<dbReference type="Pfam" id="PF04142">
    <property type="entry name" value="Nuc_sug_transp"/>
    <property type="match status" value="1"/>
</dbReference>
<evidence type="ECO:0000256" key="6">
    <source>
        <dbReference type="SAM" id="Phobius"/>
    </source>
</evidence>
<evidence type="ECO:0000313" key="7">
    <source>
        <dbReference type="EMBL" id="ABP00639.1"/>
    </source>
</evidence>
<sequence length="340" mass="36495">MQAPYLERKANTTTRASGVVPVTSSASRKHQALALFILTIQNTALVLMTKFSYRTAATPYVVSTVIASAELVKLVLSYILLVASDGQSAARDALREVPSNATRLAVPSVLYVIQNNLLFEGVRLLSPTAYMVCSQSKILTSAICSVVLLGTRITRKQYVALLVLVCGMIMVQNEEGHRSNVPSDRARPEDTLRGMVAVLTAAFTSGFAGAYLEKMYKEVDAQKRSVWFRNAQLACFSLPVALIGSVWRDGERLRANESVFQGYDSVVLLVIALQAAGGLVVAAVLRYAGNVLKCFAVSISICNCALATTVFANDGHNLSVTASLGIALVIGSTFLYSNVV</sequence>
<accession>A4SA61</accession>
<evidence type="ECO:0000256" key="3">
    <source>
        <dbReference type="ARBA" id="ARBA00022692"/>
    </source>
</evidence>
<dbReference type="EMBL" id="CP000598">
    <property type="protein sequence ID" value="ABP00639.1"/>
    <property type="molecule type" value="Genomic_DNA"/>
</dbReference>
<proteinExistence type="inferred from homology"/>
<evidence type="ECO:0000313" key="8">
    <source>
        <dbReference type="Proteomes" id="UP000001568"/>
    </source>
</evidence>
<protein>
    <submittedName>
        <fullName evidence="7">DMT family transporter: UDP-N-acetylglucosamine</fullName>
    </submittedName>
</protein>
<feature type="transmembrane region" description="Helical" evidence="6">
    <location>
        <begin position="318"/>
        <end position="336"/>
    </location>
</feature>
<evidence type="ECO:0000256" key="5">
    <source>
        <dbReference type="ARBA" id="ARBA00023136"/>
    </source>
</evidence>
<dbReference type="NCBIfam" id="TIGR00803">
    <property type="entry name" value="nst"/>
    <property type="match status" value="1"/>
</dbReference>
<feature type="transmembrane region" description="Helical" evidence="6">
    <location>
        <begin position="194"/>
        <end position="214"/>
    </location>
</feature>
<dbReference type="RefSeq" id="XP_001422322.1">
    <property type="nucleotide sequence ID" value="XM_001422285.1"/>
</dbReference>
<feature type="transmembrane region" description="Helical" evidence="6">
    <location>
        <begin position="59"/>
        <end position="81"/>
    </location>
</feature>
<dbReference type="PIRSF" id="PIRSF005799">
    <property type="entry name" value="UDP-gal_transpt"/>
    <property type="match status" value="1"/>
</dbReference>
<dbReference type="PANTHER" id="PTHR10231">
    <property type="entry name" value="NUCLEOTIDE-SUGAR TRANSMEMBRANE TRANSPORTER"/>
    <property type="match status" value="1"/>
</dbReference>
<dbReference type="InterPro" id="IPR037185">
    <property type="entry name" value="EmrE-like"/>
</dbReference>
<dbReference type="HOGENOM" id="CLU_024645_1_3_1"/>
<keyword evidence="4 6" id="KW-1133">Transmembrane helix</keyword>
<dbReference type="GO" id="GO:0000139">
    <property type="term" value="C:Golgi membrane"/>
    <property type="evidence" value="ECO:0007669"/>
    <property type="project" value="InterPro"/>
</dbReference>
<dbReference type="Gramene" id="ABP00639">
    <property type="protein sequence ID" value="ABP00639"/>
    <property type="gene ID" value="OSTLU_51835"/>
</dbReference>
<evidence type="ECO:0000256" key="2">
    <source>
        <dbReference type="ARBA" id="ARBA00006447"/>
    </source>
</evidence>
<evidence type="ECO:0000256" key="1">
    <source>
        <dbReference type="ARBA" id="ARBA00004141"/>
    </source>
</evidence>
<dbReference type="AlphaFoldDB" id="A4SA61"/>
<dbReference type="Proteomes" id="UP000001568">
    <property type="component" value="Chromosome 18"/>
</dbReference>
<feature type="transmembrane region" description="Helical" evidence="6">
    <location>
        <begin position="226"/>
        <end position="247"/>
    </location>
</feature>
<reference evidence="7 8" key="1">
    <citation type="journal article" date="2007" name="Proc. Natl. Acad. Sci. U.S.A.">
        <title>The tiny eukaryote Ostreococcus provides genomic insights into the paradox of plankton speciation.</title>
        <authorList>
            <person name="Palenik B."/>
            <person name="Grimwood J."/>
            <person name="Aerts A."/>
            <person name="Rouze P."/>
            <person name="Salamov A."/>
            <person name="Putnam N."/>
            <person name="Dupont C."/>
            <person name="Jorgensen R."/>
            <person name="Derelle E."/>
            <person name="Rombauts S."/>
            <person name="Zhou K."/>
            <person name="Otillar R."/>
            <person name="Merchant S.S."/>
            <person name="Podell S."/>
            <person name="Gaasterland T."/>
            <person name="Napoli C."/>
            <person name="Gendler K."/>
            <person name="Manuell A."/>
            <person name="Tai V."/>
            <person name="Vallon O."/>
            <person name="Piganeau G."/>
            <person name="Jancek S."/>
            <person name="Heijde M."/>
            <person name="Jabbari K."/>
            <person name="Bowler C."/>
            <person name="Lohr M."/>
            <person name="Robbens S."/>
            <person name="Werner G."/>
            <person name="Dubchak I."/>
            <person name="Pazour G.J."/>
            <person name="Ren Q."/>
            <person name="Paulsen I."/>
            <person name="Delwiche C."/>
            <person name="Schmutz J."/>
            <person name="Rokhsar D."/>
            <person name="Van de Peer Y."/>
            <person name="Moreau H."/>
            <person name="Grigoriev I.V."/>
        </authorList>
    </citation>
    <scope>NUCLEOTIDE SEQUENCE [LARGE SCALE GENOMIC DNA]</scope>
    <source>
        <strain evidence="7 8">CCE9901</strain>
    </source>
</reference>
<dbReference type="GO" id="GO:0015165">
    <property type="term" value="F:pyrimidine nucleotide-sugar transmembrane transporter activity"/>
    <property type="evidence" value="ECO:0007669"/>
    <property type="project" value="InterPro"/>
</dbReference>
<evidence type="ECO:0000256" key="4">
    <source>
        <dbReference type="ARBA" id="ARBA00022989"/>
    </source>
</evidence>
<dbReference type="OrthoDB" id="498253at2759"/>
<gene>
    <name evidence="7" type="ORF">OSTLU_51835</name>
</gene>
<dbReference type="InterPro" id="IPR007271">
    <property type="entry name" value="Nuc_sug_transpt"/>
</dbReference>
<dbReference type="SUPFAM" id="SSF103481">
    <property type="entry name" value="Multidrug resistance efflux transporter EmrE"/>
    <property type="match status" value="1"/>
</dbReference>
<comment type="subcellular location">
    <subcellularLocation>
        <location evidence="1">Membrane</location>
        <topology evidence="1">Multi-pass membrane protein</topology>
    </subcellularLocation>
</comment>
<name>A4SA61_OSTLU</name>
<keyword evidence="5 6" id="KW-0472">Membrane</keyword>
<organism evidence="7 8">
    <name type="scientific">Ostreococcus lucimarinus (strain CCE9901)</name>
    <dbReference type="NCBI Taxonomy" id="436017"/>
    <lineage>
        <taxon>Eukaryota</taxon>
        <taxon>Viridiplantae</taxon>
        <taxon>Chlorophyta</taxon>
        <taxon>Mamiellophyceae</taxon>
        <taxon>Mamiellales</taxon>
        <taxon>Bathycoccaceae</taxon>
        <taxon>Ostreococcus</taxon>
    </lineage>
</organism>